<dbReference type="InParanoid" id="A0A4Q1BM63"/>
<protein>
    <recommendedName>
        <fullName evidence="5">BZIP domain-containing protein</fullName>
    </recommendedName>
</protein>
<feature type="region of interest" description="Disordered" evidence="2">
    <location>
        <begin position="126"/>
        <end position="198"/>
    </location>
</feature>
<evidence type="ECO:0000313" key="4">
    <source>
        <dbReference type="Proteomes" id="UP000289152"/>
    </source>
</evidence>
<keyword evidence="1" id="KW-0175">Coiled coil</keyword>
<reference evidence="3 4" key="1">
    <citation type="submission" date="2016-06" db="EMBL/GenBank/DDBJ databases">
        <title>Evolution of pathogenesis and genome organization in the Tremellales.</title>
        <authorList>
            <person name="Cuomo C."/>
            <person name="Litvintseva A."/>
            <person name="Heitman J."/>
            <person name="Chen Y."/>
            <person name="Sun S."/>
            <person name="Springer D."/>
            <person name="Dromer F."/>
            <person name="Young S."/>
            <person name="Zeng Q."/>
            <person name="Chapman S."/>
            <person name="Gujja S."/>
            <person name="Saif S."/>
            <person name="Birren B."/>
        </authorList>
    </citation>
    <scope>NUCLEOTIDE SEQUENCE [LARGE SCALE GENOMIC DNA]</scope>
    <source>
        <strain evidence="3 4">ATCC 28783</strain>
    </source>
</reference>
<feature type="compositionally biased region" description="Polar residues" evidence="2">
    <location>
        <begin position="166"/>
        <end position="176"/>
    </location>
</feature>
<dbReference type="OrthoDB" id="2575884at2759"/>
<evidence type="ECO:0000313" key="3">
    <source>
        <dbReference type="EMBL" id="RXK38903.1"/>
    </source>
</evidence>
<accession>A0A4Q1BM63</accession>
<organism evidence="3 4">
    <name type="scientific">Tremella mesenterica</name>
    <name type="common">Jelly fungus</name>
    <dbReference type="NCBI Taxonomy" id="5217"/>
    <lineage>
        <taxon>Eukaryota</taxon>
        <taxon>Fungi</taxon>
        <taxon>Dikarya</taxon>
        <taxon>Basidiomycota</taxon>
        <taxon>Agaricomycotina</taxon>
        <taxon>Tremellomycetes</taxon>
        <taxon>Tremellales</taxon>
        <taxon>Tremellaceae</taxon>
        <taxon>Tremella</taxon>
    </lineage>
</organism>
<gene>
    <name evidence="3" type="ORF">M231_03852</name>
</gene>
<evidence type="ECO:0008006" key="5">
    <source>
        <dbReference type="Google" id="ProtNLM"/>
    </source>
</evidence>
<dbReference type="AlphaFoldDB" id="A0A4Q1BM63"/>
<dbReference type="Proteomes" id="UP000289152">
    <property type="component" value="Unassembled WGS sequence"/>
</dbReference>
<proteinExistence type="predicted"/>
<name>A0A4Q1BM63_TREME</name>
<evidence type="ECO:0000256" key="2">
    <source>
        <dbReference type="SAM" id="MobiDB-lite"/>
    </source>
</evidence>
<dbReference type="EMBL" id="SDIL01000040">
    <property type="protein sequence ID" value="RXK38903.1"/>
    <property type="molecule type" value="Genomic_DNA"/>
</dbReference>
<dbReference type="CDD" id="cd14686">
    <property type="entry name" value="bZIP"/>
    <property type="match status" value="1"/>
</dbReference>
<sequence>MSAQHARFPSEVDPDDWQYYLDIPIQNDLAWLGLINDPPTPSSTASESSLTLPAAEPGLDEVTSSLKYPDIFGLDVPAQANDPTMLATFPGFSDWASLPSFKSFTTESLGLSGLFSSPASISPALMQGCPPSATTSSPILKRKASDASDDSIPPPKRRGRPPKVRFTTNQPATPTLGSRIVDDPASAPRRSGAGKVIPDRFWTADQAQRATGLSREEILSFPTFAGLLAHVKSTQPTHYMSTVELGQKIDEGRNKGAESARRTRDGLKGKIAELEEESRVQREELEELKAFIRDMTTAGLVSVQEAKRLGV</sequence>
<evidence type="ECO:0000256" key="1">
    <source>
        <dbReference type="SAM" id="Coils"/>
    </source>
</evidence>
<comment type="caution">
    <text evidence="3">The sequence shown here is derived from an EMBL/GenBank/DDBJ whole genome shotgun (WGS) entry which is preliminary data.</text>
</comment>
<feature type="coiled-coil region" evidence="1">
    <location>
        <begin position="257"/>
        <end position="291"/>
    </location>
</feature>
<keyword evidence="4" id="KW-1185">Reference proteome</keyword>